<accession>U5D2N5</accession>
<dbReference type="InterPro" id="IPR005829">
    <property type="entry name" value="Sugar_transporter_CS"/>
</dbReference>
<dbReference type="InterPro" id="IPR005828">
    <property type="entry name" value="MFS_sugar_transport-like"/>
</dbReference>
<dbReference type="NCBIfam" id="TIGR00879">
    <property type="entry name" value="SP"/>
    <property type="match status" value="1"/>
</dbReference>
<feature type="transmembrane region" description="Helical" evidence="10">
    <location>
        <begin position="321"/>
        <end position="346"/>
    </location>
</feature>
<dbReference type="InterPro" id="IPR036259">
    <property type="entry name" value="MFS_trans_sf"/>
</dbReference>
<evidence type="ECO:0000256" key="7">
    <source>
        <dbReference type="ARBA" id="ARBA00022989"/>
    </source>
</evidence>
<evidence type="ECO:0000256" key="3">
    <source>
        <dbReference type="ARBA" id="ARBA00022448"/>
    </source>
</evidence>
<reference evidence="13" key="1">
    <citation type="journal article" date="2013" name="Science">
        <title>The Amborella genome and the evolution of flowering plants.</title>
        <authorList>
            <consortium name="Amborella Genome Project"/>
        </authorList>
    </citation>
    <scope>NUCLEOTIDE SEQUENCE [LARGE SCALE GENOMIC DNA]</scope>
</reference>
<evidence type="ECO:0000256" key="6">
    <source>
        <dbReference type="ARBA" id="ARBA00022847"/>
    </source>
</evidence>
<proteinExistence type="inferred from homology"/>
<dbReference type="InterPro" id="IPR045262">
    <property type="entry name" value="STP/PLT_plant"/>
</dbReference>
<feature type="transmembrane region" description="Helical" evidence="10">
    <location>
        <begin position="48"/>
        <end position="70"/>
    </location>
</feature>
<keyword evidence="5 10" id="KW-0812">Transmembrane</keyword>
<dbReference type="EMBL" id="KI392532">
    <property type="protein sequence ID" value="ERN14598.1"/>
    <property type="molecule type" value="Genomic_DNA"/>
</dbReference>
<dbReference type="Proteomes" id="UP000017836">
    <property type="component" value="Unassembled WGS sequence"/>
</dbReference>
<evidence type="ECO:0000256" key="1">
    <source>
        <dbReference type="ARBA" id="ARBA00004141"/>
    </source>
</evidence>
<keyword evidence="4" id="KW-0762">Sugar transport</keyword>
<feature type="transmembrane region" description="Helical" evidence="10">
    <location>
        <begin position="358"/>
        <end position="381"/>
    </location>
</feature>
<dbReference type="PROSITE" id="PS50850">
    <property type="entry name" value="MFS"/>
    <property type="match status" value="1"/>
</dbReference>
<sequence>MRAAKQDVYCVYDSQLLTSFTSSLYIAGLVASLGAGKVTRVMGRRASMLLGGSAFMVGSVINCAAMNVAMLILGRILLGFGVGFTNQATPVYLSEMAPPKWRGAFNSGFQIFLSFGVVAANLINYGTTRINPWGWRLSLGIAAVPALIITVAAFFLPDTPSSLIQRGHTELAKETLRQARGSDAELDAEFEEFVQASKAAIPVTSPYKMILKRRYRPQFVMSAAIPFLAQMTGINVIAFYAPILFETVGFGKDSALMASVILGAVSLSSNLVSTYVVDRHGRRILFLVGGTMMMICQVIVACLLAAKIGSSGDKPLRKADSVAVLVVMCMYSAAFGWSWGPLAWLVPSEILPLEIRPAGLSISTAIAFVAVFLLAQTFLAMLCHFKYGIFLFYAGWLGFMTGFIALFLPETKGIPLDSMNSVWKQHWYWGRFLDDDDSNL</sequence>
<keyword evidence="13" id="KW-1185">Reference proteome</keyword>
<feature type="domain" description="Major facilitator superfamily (MFS) profile" evidence="11">
    <location>
        <begin position="1"/>
        <end position="412"/>
    </location>
</feature>
<dbReference type="GO" id="GO:0015145">
    <property type="term" value="F:monosaccharide transmembrane transporter activity"/>
    <property type="evidence" value="ECO:0007669"/>
    <property type="project" value="InterPro"/>
</dbReference>
<dbReference type="Pfam" id="PF00083">
    <property type="entry name" value="Sugar_tr"/>
    <property type="match status" value="1"/>
</dbReference>
<keyword evidence="6" id="KW-0769">Symport</keyword>
<evidence type="ECO:0000256" key="5">
    <source>
        <dbReference type="ARBA" id="ARBA00022692"/>
    </source>
</evidence>
<name>U5D2N5_AMBTC</name>
<evidence type="ECO:0000256" key="10">
    <source>
        <dbReference type="SAM" id="Phobius"/>
    </source>
</evidence>
<feature type="transmembrane region" description="Helical" evidence="10">
    <location>
        <begin position="105"/>
        <end position="123"/>
    </location>
</feature>
<evidence type="ECO:0000256" key="8">
    <source>
        <dbReference type="ARBA" id="ARBA00023136"/>
    </source>
</evidence>
<comment type="similarity">
    <text evidence="2 9">Belongs to the major facilitator superfamily. Sugar transporter (TC 2.A.1.1) family.</text>
</comment>
<dbReference type="AlphaFoldDB" id="U5D2N5"/>
<feature type="transmembrane region" description="Helical" evidence="10">
    <location>
        <begin position="284"/>
        <end position="309"/>
    </location>
</feature>
<dbReference type="GO" id="GO:0016020">
    <property type="term" value="C:membrane"/>
    <property type="evidence" value="ECO:0007669"/>
    <property type="project" value="UniProtKB-SubCell"/>
</dbReference>
<gene>
    <name evidence="12" type="ORF">AMTR_s00038p00159960</name>
</gene>
<evidence type="ECO:0000313" key="12">
    <source>
        <dbReference type="EMBL" id="ERN14598.1"/>
    </source>
</evidence>
<dbReference type="InterPro" id="IPR020846">
    <property type="entry name" value="MFS_dom"/>
</dbReference>
<comment type="subcellular location">
    <subcellularLocation>
        <location evidence="1">Membrane</location>
        <topology evidence="1">Multi-pass membrane protein</topology>
    </subcellularLocation>
</comment>
<feature type="transmembrane region" description="Helical" evidence="10">
    <location>
        <begin position="16"/>
        <end position="36"/>
    </location>
</feature>
<feature type="transmembrane region" description="Helical" evidence="10">
    <location>
        <begin position="219"/>
        <end position="243"/>
    </location>
</feature>
<dbReference type="eggNOG" id="KOG0254">
    <property type="taxonomic scope" value="Eukaryota"/>
</dbReference>
<evidence type="ECO:0000313" key="13">
    <source>
        <dbReference type="Proteomes" id="UP000017836"/>
    </source>
</evidence>
<evidence type="ECO:0000256" key="4">
    <source>
        <dbReference type="ARBA" id="ARBA00022597"/>
    </source>
</evidence>
<evidence type="ECO:0000256" key="9">
    <source>
        <dbReference type="RuleBase" id="RU003346"/>
    </source>
</evidence>
<evidence type="ECO:0000256" key="2">
    <source>
        <dbReference type="ARBA" id="ARBA00010992"/>
    </source>
</evidence>
<dbReference type="InterPro" id="IPR044778">
    <property type="entry name" value="MFS_STP/MST-like_plant"/>
</dbReference>
<feature type="transmembrane region" description="Helical" evidence="10">
    <location>
        <begin position="255"/>
        <end position="277"/>
    </location>
</feature>
<dbReference type="Gene3D" id="1.20.1250.20">
    <property type="entry name" value="MFS general substrate transporter like domains"/>
    <property type="match status" value="1"/>
</dbReference>
<keyword evidence="7 10" id="KW-1133">Transmembrane helix</keyword>
<keyword evidence="3 9" id="KW-0813">Transport</keyword>
<feature type="transmembrane region" description="Helical" evidence="10">
    <location>
        <begin position="387"/>
        <end position="408"/>
    </location>
</feature>
<dbReference type="HOGENOM" id="CLU_001265_30_5_1"/>
<protein>
    <recommendedName>
        <fullName evidence="11">Major facilitator superfamily (MFS) profile domain-containing protein</fullName>
    </recommendedName>
</protein>
<evidence type="ECO:0000259" key="11">
    <source>
        <dbReference type="PROSITE" id="PS50850"/>
    </source>
</evidence>
<dbReference type="SUPFAM" id="SSF103473">
    <property type="entry name" value="MFS general substrate transporter"/>
    <property type="match status" value="1"/>
</dbReference>
<dbReference type="PANTHER" id="PTHR23500">
    <property type="entry name" value="SOLUTE CARRIER FAMILY 2, FACILITATED GLUCOSE TRANSPORTER"/>
    <property type="match status" value="1"/>
</dbReference>
<dbReference type="CDD" id="cd17361">
    <property type="entry name" value="MFS_STP"/>
    <property type="match status" value="1"/>
</dbReference>
<dbReference type="FunFam" id="1.20.1250.20:FF:000002">
    <property type="entry name" value="Sugar transport protein 13"/>
    <property type="match status" value="1"/>
</dbReference>
<dbReference type="PROSITE" id="PS00217">
    <property type="entry name" value="SUGAR_TRANSPORT_2"/>
    <property type="match status" value="1"/>
</dbReference>
<organism evidence="12 13">
    <name type="scientific">Amborella trichopoda</name>
    <dbReference type="NCBI Taxonomy" id="13333"/>
    <lineage>
        <taxon>Eukaryota</taxon>
        <taxon>Viridiplantae</taxon>
        <taxon>Streptophyta</taxon>
        <taxon>Embryophyta</taxon>
        <taxon>Tracheophyta</taxon>
        <taxon>Spermatophyta</taxon>
        <taxon>Magnoliopsida</taxon>
        <taxon>Amborellales</taxon>
        <taxon>Amborellaceae</taxon>
        <taxon>Amborella</taxon>
    </lineage>
</organism>
<keyword evidence="8 10" id="KW-0472">Membrane</keyword>
<dbReference type="Gramene" id="ERN14598">
    <property type="protein sequence ID" value="ERN14598"/>
    <property type="gene ID" value="AMTR_s00038p00159960"/>
</dbReference>
<feature type="transmembrane region" description="Helical" evidence="10">
    <location>
        <begin position="135"/>
        <end position="156"/>
    </location>
</feature>
<dbReference type="OMA" id="EMFRANV"/>
<dbReference type="PRINTS" id="PR00171">
    <property type="entry name" value="SUGRTRNSPORT"/>
</dbReference>
<dbReference type="PANTHER" id="PTHR23500:SF44">
    <property type="entry name" value="SUGAR TRANSPORT PROTEIN 5"/>
    <property type="match status" value="1"/>
</dbReference>
<dbReference type="InterPro" id="IPR003663">
    <property type="entry name" value="Sugar/inositol_transpt"/>
</dbReference>
<dbReference type="GO" id="GO:0015293">
    <property type="term" value="F:symporter activity"/>
    <property type="evidence" value="ECO:0007669"/>
    <property type="project" value="UniProtKB-KW"/>
</dbReference>